<dbReference type="Pfam" id="PF00005">
    <property type="entry name" value="ABC_tran"/>
    <property type="match status" value="1"/>
</dbReference>
<dbReference type="AlphaFoldDB" id="A0A0R2SD09"/>
<evidence type="ECO:0000256" key="4">
    <source>
        <dbReference type="ARBA" id="ARBA00022840"/>
    </source>
</evidence>
<dbReference type="PANTHER" id="PTHR43335">
    <property type="entry name" value="ABC TRANSPORTER, ATP-BINDING PROTEIN"/>
    <property type="match status" value="1"/>
</dbReference>
<dbReference type="PROSITE" id="PS50893">
    <property type="entry name" value="ABC_TRANSPORTER_2"/>
    <property type="match status" value="1"/>
</dbReference>
<evidence type="ECO:0000256" key="3">
    <source>
        <dbReference type="ARBA" id="ARBA00022741"/>
    </source>
</evidence>
<dbReference type="Gene3D" id="3.40.50.300">
    <property type="entry name" value="P-loop containing nucleotide triphosphate hydrolases"/>
    <property type="match status" value="1"/>
</dbReference>
<dbReference type="GO" id="GO:0016887">
    <property type="term" value="F:ATP hydrolysis activity"/>
    <property type="evidence" value="ECO:0007669"/>
    <property type="project" value="InterPro"/>
</dbReference>
<evidence type="ECO:0000256" key="2">
    <source>
        <dbReference type="ARBA" id="ARBA00022448"/>
    </source>
</evidence>
<dbReference type="InterPro" id="IPR027417">
    <property type="entry name" value="P-loop_NTPase"/>
</dbReference>
<name>A0A0R2SD09_9GAMM</name>
<evidence type="ECO:0000256" key="1">
    <source>
        <dbReference type="ARBA" id="ARBA00005417"/>
    </source>
</evidence>
<evidence type="ECO:0000313" key="6">
    <source>
        <dbReference type="EMBL" id="KRO71195.1"/>
    </source>
</evidence>
<feature type="domain" description="ABC transporter" evidence="5">
    <location>
        <begin position="11"/>
        <end position="247"/>
    </location>
</feature>
<dbReference type="PANTHER" id="PTHR43335:SF4">
    <property type="entry name" value="ABC TRANSPORTER, ATP-BINDING PROTEIN"/>
    <property type="match status" value="1"/>
</dbReference>
<keyword evidence="4" id="KW-0067">ATP-binding</keyword>
<keyword evidence="2" id="KW-0813">Transport</keyword>
<organism evidence="6 7">
    <name type="scientific">OM182 bacterium BACL3 MAG-120507-bin80</name>
    <dbReference type="NCBI Taxonomy" id="1655577"/>
    <lineage>
        <taxon>Bacteria</taxon>
        <taxon>Pseudomonadati</taxon>
        <taxon>Pseudomonadota</taxon>
        <taxon>Gammaproteobacteria</taxon>
        <taxon>OMG group</taxon>
        <taxon>OM182 clade</taxon>
    </lineage>
</organism>
<dbReference type="SUPFAM" id="SSF52540">
    <property type="entry name" value="P-loop containing nucleoside triphosphate hydrolases"/>
    <property type="match status" value="1"/>
</dbReference>
<dbReference type="SMART" id="SM00382">
    <property type="entry name" value="AAA"/>
    <property type="match status" value="1"/>
</dbReference>
<dbReference type="Proteomes" id="UP000051934">
    <property type="component" value="Unassembled WGS sequence"/>
</dbReference>
<proteinExistence type="inferred from homology"/>
<reference evidence="6 7" key="1">
    <citation type="submission" date="2015-10" db="EMBL/GenBank/DDBJ databases">
        <title>Metagenome-Assembled Genomes uncover a global brackish microbiome.</title>
        <authorList>
            <person name="Hugerth L.W."/>
            <person name="Larsson J."/>
            <person name="Alneberg J."/>
            <person name="Lindh M.V."/>
            <person name="Legrand C."/>
            <person name="Pinhassi J."/>
            <person name="Andersson A.F."/>
        </authorList>
    </citation>
    <scope>NUCLEOTIDE SEQUENCE [LARGE SCALE GENOMIC DNA]</scope>
    <source>
        <strain evidence="6">BACL4 MAG-120507-bin80</strain>
    </source>
</reference>
<dbReference type="EMBL" id="LIBB01000222">
    <property type="protein sequence ID" value="KRO71195.1"/>
    <property type="molecule type" value="Genomic_DNA"/>
</dbReference>
<sequence length="327" mass="34558">MNAQPQALNVISLAGVSKRYGNVDVLRDLDLTVQRGAIHGLVGLNGSGKTTTLECILGLQQVHLGSASVLGFEPRHLYRAEGDVVAVFDTPSLHANLTVRQTLSHAAHLIPAQKKPSASGVQPRRSVDEVMSLLGLSRYASFKICSLSLGNRRRTSIAHALLGNPKLVLLDEPFNGLDAGGVDEVLALIKTLNRDFGTSFLLSSHQLPYLQSVCSHLSILHGGHIVASGSLEELLQGSDAKLIVRTPDIARAQALLEQLDGILSVVSDTGSLTVTLATAKPAAVNQALVSAGIPVDELVHVRASVESLFRELTSASTDKSNSRAIAS</sequence>
<comment type="similarity">
    <text evidence="1">Belongs to the ABC transporter superfamily.</text>
</comment>
<protein>
    <recommendedName>
        <fullName evidence="5">ABC transporter domain-containing protein</fullName>
    </recommendedName>
</protein>
<dbReference type="GO" id="GO:0005524">
    <property type="term" value="F:ATP binding"/>
    <property type="evidence" value="ECO:0007669"/>
    <property type="project" value="UniProtKB-KW"/>
</dbReference>
<gene>
    <name evidence="6" type="ORF">ABR69_03375</name>
</gene>
<evidence type="ECO:0000313" key="7">
    <source>
        <dbReference type="Proteomes" id="UP000051934"/>
    </source>
</evidence>
<dbReference type="InterPro" id="IPR003593">
    <property type="entry name" value="AAA+_ATPase"/>
</dbReference>
<accession>A0A0R2SD09</accession>
<comment type="caution">
    <text evidence="6">The sequence shown here is derived from an EMBL/GenBank/DDBJ whole genome shotgun (WGS) entry which is preliminary data.</text>
</comment>
<keyword evidence="3" id="KW-0547">Nucleotide-binding</keyword>
<dbReference type="InterPro" id="IPR003439">
    <property type="entry name" value="ABC_transporter-like_ATP-bd"/>
</dbReference>
<evidence type="ECO:0000259" key="5">
    <source>
        <dbReference type="PROSITE" id="PS50893"/>
    </source>
</evidence>